<protein>
    <submittedName>
        <fullName evidence="10">Carbohydrate ABC transporter permease</fullName>
    </submittedName>
</protein>
<evidence type="ECO:0000313" key="10">
    <source>
        <dbReference type="EMBL" id="NGO78556.1"/>
    </source>
</evidence>
<proteinExistence type="inferred from homology"/>
<keyword evidence="3" id="KW-1003">Cell membrane</keyword>
<feature type="region of interest" description="Disordered" evidence="8">
    <location>
        <begin position="14"/>
        <end position="33"/>
    </location>
</feature>
<evidence type="ECO:0000256" key="6">
    <source>
        <dbReference type="ARBA" id="ARBA00023136"/>
    </source>
</evidence>
<dbReference type="InterPro" id="IPR000515">
    <property type="entry name" value="MetI-like"/>
</dbReference>
<dbReference type="SUPFAM" id="SSF161098">
    <property type="entry name" value="MetI-like"/>
    <property type="match status" value="1"/>
</dbReference>
<accession>A0A6G4XLV6</accession>
<sequence length="309" mass="33864">MSTQTAPPAAAAAAASLTTAPASGKARRPRRPRQFTSKAVVNAILIVFALYTLMPLTWLVIASTKNYRDLFATNPFSLGDFNFLNNLSELFAYNDGIYLRWLGNSVLYTVIGSLLSTIISVACGYAFDKYEFRGKDTLFGFVLIGLLVPSTVTALPLYLLASEVGMVNTYWAVLIPSLVNPFGVYLARVFSEGYVPGEVLEASRMDGAGELRTFVSVSLPMLAPGFMTIFLFSFTASWNNFYSALMMLNDEELYPANLGLYALMKSVYQHPELYPLVIIGSLVAVVPLIIAFLSLQRFWRSGLTAGAVK</sequence>
<keyword evidence="6 7" id="KW-0472">Membrane</keyword>
<evidence type="ECO:0000256" key="2">
    <source>
        <dbReference type="ARBA" id="ARBA00022448"/>
    </source>
</evidence>
<name>A0A6G4XLV6_9ACTN</name>
<dbReference type="PANTHER" id="PTHR43744:SF12">
    <property type="entry name" value="ABC TRANSPORTER PERMEASE PROTEIN MG189-RELATED"/>
    <property type="match status" value="1"/>
</dbReference>
<keyword evidence="4 7" id="KW-0812">Transmembrane</keyword>
<evidence type="ECO:0000256" key="4">
    <source>
        <dbReference type="ARBA" id="ARBA00022692"/>
    </source>
</evidence>
<feature type="transmembrane region" description="Helical" evidence="7">
    <location>
        <begin position="211"/>
        <end position="238"/>
    </location>
</feature>
<dbReference type="GO" id="GO:0055085">
    <property type="term" value="P:transmembrane transport"/>
    <property type="evidence" value="ECO:0007669"/>
    <property type="project" value="InterPro"/>
</dbReference>
<dbReference type="InterPro" id="IPR035906">
    <property type="entry name" value="MetI-like_sf"/>
</dbReference>
<dbReference type="RefSeq" id="WP_165334004.1">
    <property type="nucleotide sequence ID" value="NZ_JAAKZW010000107.1"/>
</dbReference>
<dbReference type="CDD" id="cd06261">
    <property type="entry name" value="TM_PBP2"/>
    <property type="match status" value="1"/>
</dbReference>
<feature type="transmembrane region" description="Helical" evidence="7">
    <location>
        <begin position="39"/>
        <end position="61"/>
    </location>
</feature>
<comment type="caution">
    <text evidence="10">The sequence shown here is derived from an EMBL/GenBank/DDBJ whole genome shotgun (WGS) entry which is preliminary data.</text>
</comment>
<comment type="similarity">
    <text evidence="7">Belongs to the binding-protein-dependent transport system permease family.</text>
</comment>
<reference evidence="10 11" key="1">
    <citation type="submission" date="2020-02" db="EMBL/GenBank/DDBJ databases">
        <title>Whole-genome analyses of novel actinobacteria.</title>
        <authorList>
            <person name="Sahin N."/>
            <person name="Tokatli A."/>
        </authorList>
    </citation>
    <scope>NUCLEOTIDE SEQUENCE [LARGE SCALE GENOMIC DNA]</scope>
    <source>
        <strain evidence="10 11">YC504</strain>
    </source>
</reference>
<feature type="transmembrane region" description="Helical" evidence="7">
    <location>
        <begin position="273"/>
        <end position="295"/>
    </location>
</feature>
<keyword evidence="2 7" id="KW-0813">Transport</keyword>
<dbReference type="PANTHER" id="PTHR43744">
    <property type="entry name" value="ABC TRANSPORTER PERMEASE PROTEIN MG189-RELATED-RELATED"/>
    <property type="match status" value="1"/>
</dbReference>
<comment type="subcellular location">
    <subcellularLocation>
        <location evidence="1 7">Cell membrane</location>
        <topology evidence="1 7">Multi-pass membrane protein</topology>
    </subcellularLocation>
</comment>
<dbReference type="EMBL" id="JAAKZW010000107">
    <property type="protein sequence ID" value="NGO78556.1"/>
    <property type="molecule type" value="Genomic_DNA"/>
</dbReference>
<organism evidence="10 11">
    <name type="scientific">Streptomyces mesophilus</name>
    <dbReference type="NCBI Taxonomy" id="1775132"/>
    <lineage>
        <taxon>Bacteria</taxon>
        <taxon>Bacillati</taxon>
        <taxon>Actinomycetota</taxon>
        <taxon>Actinomycetes</taxon>
        <taxon>Kitasatosporales</taxon>
        <taxon>Streptomycetaceae</taxon>
        <taxon>Streptomyces</taxon>
    </lineage>
</organism>
<evidence type="ECO:0000256" key="5">
    <source>
        <dbReference type="ARBA" id="ARBA00022989"/>
    </source>
</evidence>
<gene>
    <name evidence="10" type="ORF">G6045_23290</name>
</gene>
<dbReference type="PROSITE" id="PS50928">
    <property type="entry name" value="ABC_TM1"/>
    <property type="match status" value="1"/>
</dbReference>
<feature type="compositionally biased region" description="Low complexity" evidence="8">
    <location>
        <begin position="14"/>
        <end position="23"/>
    </location>
</feature>
<keyword evidence="11" id="KW-1185">Reference proteome</keyword>
<feature type="transmembrane region" description="Helical" evidence="7">
    <location>
        <begin position="170"/>
        <end position="190"/>
    </location>
</feature>
<evidence type="ECO:0000259" key="9">
    <source>
        <dbReference type="PROSITE" id="PS50928"/>
    </source>
</evidence>
<dbReference type="GO" id="GO:0005886">
    <property type="term" value="C:plasma membrane"/>
    <property type="evidence" value="ECO:0007669"/>
    <property type="project" value="UniProtKB-SubCell"/>
</dbReference>
<keyword evidence="5 7" id="KW-1133">Transmembrane helix</keyword>
<evidence type="ECO:0000256" key="1">
    <source>
        <dbReference type="ARBA" id="ARBA00004651"/>
    </source>
</evidence>
<dbReference type="Pfam" id="PF00528">
    <property type="entry name" value="BPD_transp_1"/>
    <property type="match status" value="1"/>
</dbReference>
<evidence type="ECO:0000256" key="3">
    <source>
        <dbReference type="ARBA" id="ARBA00022475"/>
    </source>
</evidence>
<evidence type="ECO:0000313" key="11">
    <source>
        <dbReference type="Proteomes" id="UP000481109"/>
    </source>
</evidence>
<feature type="transmembrane region" description="Helical" evidence="7">
    <location>
        <begin position="106"/>
        <end position="127"/>
    </location>
</feature>
<feature type="transmembrane region" description="Helical" evidence="7">
    <location>
        <begin position="139"/>
        <end position="158"/>
    </location>
</feature>
<evidence type="ECO:0000256" key="8">
    <source>
        <dbReference type="SAM" id="MobiDB-lite"/>
    </source>
</evidence>
<dbReference type="Gene3D" id="1.10.3720.10">
    <property type="entry name" value="MetI-like"/>
    <property type="match status" value="1"/>
</dbReference>
<dbReference type="Proteomes" id="UP000481109">
    <property type="component" value="Unassembled WGS sequence"/>
</dbReference>
<dbReference type="AlphaFoldDB" id="A0A6G4XLV6"/>
<evidence type="ECO:0000256" key="7">
    <source>
        <dbReference type="RuleBase" id="RU363032"/>
    </source>
</evidence>
<feature type="domain" description="ABC transmembrane type-1" evidence="9">
    <location>
        <begin position="102"/>
        <end position="295"/>
    </location>
</feature>